<accession>A0A127VIF1</accession>
<evidence type="ECO:0000313" key="1">
    <source>
        <dbReference type="EMBL" id="AMQ01042.1"/>
    </source>
</evidence>
<dbReference type="OrthoDB" id="736172at2"/>
<dbReference type="PROSITE" id="PS51257">
    <property type="entry name" value="PROKAR_LIPOPROTEIN"/>
    <property type="match status" value="1"/>
</dbReference>
<dbReference type="RefSeq" id="WP_157288049.1">
    <property type="nucleotide sequence ID" value="NZ_CP014504.1"/>
</dbReference>
<evidence type="ECO:0008006" key="3">
    <source>
        <dbReference type="Google" id="ProtNLM"/>
    </source>
</evidence>
<sequence length="395" mass="45159">MNRYLPGNFRLLFLFIFLLICACDGHKGKDDFNFGLIVYDQEKDVTRFMPVYEMQKGKPEPKGIDLPGMTIAIYDHCYLLMDMSDHSLLKYRATAEGLVLEQSIDMKKIPWEPYSGWVNWVNDHTILLGSVVDERFRYIEIDLKGMKILRNGLLAVPPAPKGVNYTGMSAQLVKDKLFIFYTFQKGFMREHVNPPDDATHVAVFSFPDLKLQSSFEDKRTTWPGSYNLWSSNSLVLNDTAYVLGQPGGRTGNHPTAPSAILRLNKGAQGFDPGYLFKLGSHGAREAYTLYNMGHGLAMTRIVESSEITQFDDYMLKRISRYELLDLRRQKRIKLSLPPLMLNFIMNVTADENFAYLSVYQANDKSQIWIYNLRSGTLKRGITVNGEIIRIDKLAD</sequence>
<proteinExistence type="predicted"/>
<gene>
    <name evidence="1" type="ORF">AY601_4193</name>
</gene>
<keyword evidence="2" id="KW-1185">Reference proteome</keyword>
<dbReference type="KEGG" id="pcm:AY601_4193"/>
<organism evidence="1 2">
    <name type="scientific">Pedobacter cryoconitis</name>
    <dbReference type="NCBI Taxonomy" id="188932"/>
    <lineage>
        <taxon>Bacteria</taxon>
        <taxon>Pseudomonadati</taxon>
        <taxon>Bacteroidota</taxon>
        <taxon>Sphingobacteriia</taxon>
        <taxon>Sphingobacteriales</taxon>
        <taxon>Sphingobacteriaceae</taxon>
        <taxon>Pedobacter</taxon>
    </lineage>
</organism>
<reference evidence="1 2" key="1">
    <citation type="submission" date="2016-03" db="EMBL/GenBank/DDBJ databases">
        <title>Complete genome sequence of Pedobacter cryoconitis PAMC 27485.</title>
        <authorList>
            <person name="Lee J."/>
            <person name="Kim O.-S."/>
        </authorList>
    </citation>
    <scope>NUCLEOTIDE SEQUENCE [LARGE SCALE GENOMIC DNA]</scope>
    <source>
        <strain evidence="1 2">PAMC 27485</strain>
    </source>
</reference>
<dbReference type="PATRIC" id="fig|188932.3.peg.4351"/>
<dbReference type="Proteomes" id="UP000071561">
    <property type="component" value="Chromosome"/>
</dbReference>
<dbReference type="AlphaFoldDB" id="A0A127VIF1"/>
<name>A0A127VIF1_9SPHI</name>
<evidence type="ECO:0000313" key="2">
    <source>
        <dbReference type="Proteomes" id="UP000071561"/>
    </source>
</evidence>
<dbReference type="EMBL" id="CP014504">
    <property type="protein sequence ID" value="AMQ01042.1"/>
    <property type="molecule type" value="Genomic_DNA"/>
</dbReference>
<protein>
    <recommendedName>
        <fullName evidence="3">DUF4374 domain-containing protein</fullName>
    </recommendedName>
</protein>